<proteinExistence type="predicted"/>
<gene>
    <name evidence="1" type="ORF">SAMN05421881_101554</name>
</gene>
<name>A0A1H3GJE9_9PROT</name>
<accession>A0A1H3GJE9</accession>
<evidence type="ECO:0000313" key="2">
    <source>
        <dbReference type="Proteomes" id="UP000198640"/>
    </source>
</evidence>
<sequence>MASTNRVFISFPLKDAELKDQLIDEIKKINEQWECVFMPQKKSWESAWKAECQEVVSGCDGAIGIITANTIRADGQLWELRCAYDGQMRVLLIGDDEACDIPAKKFPDLIRDEDISPWDMSTVKLFLNRL</sequence>
<evidence type="ECO:0008006" key="3">
    <source>
        <dbReference type="Google" id="ProtNLM"/>
    </source>
</evidence>
<dbReference type="SUPFAM" id="SSF52200">
    <property type="entry name" value="Toll/Interleukin receptor TIR domain"/>
    <property type="match status" value="1"/>
</dbReference>
<protein>
    <recommendedName>
        <fullName evidence="3">TIR domain-containing protein</fullName>
    </recommendedName>
</protein>
<dbReference type="Gene3D" id="3.40.50.10140">
    <property type="entry name" value="Toll/interleukin-1 receptor homology (TIR) domain"/>
    <property type="match status" value="1"/>
</dbReference>
<dbReference type="Proteomes" id="UP000198640">
    <property type="component" value="Unassembled WGS sequence"/>
</dbReference>
<dbReference type="RefSeq" id="WP_090413102.1">
    <property type="nucleotide sequence ID" value="NZ_FNOY01000015.1"/>
</dbReference>
<keyword evidence="2" id="KW-1185">Reference proteome</keyword>
<organism evidence="1 2">
    <name type="scientific">Nitrosomonas halophila</name>
    <dbReference type="NCBI Taxonomy" id="44576"/>
    <lineage>
        <taxon>Bacteria</taxon>
        <taxon>Pseudomonadati</taxon>
        <taxon>Pseudomonadota</taxon>
        <taxon>Betaproteobacteria</taxon>
        <taxon>Nitrosomonadales</taxon>
        <taxon>Nitrosomonadaceae</taxon>
        <taxon>Nitrosomonas</taxon>
    </lineage>
</organism>
<dbReference type="OrthoDB" id="9809731at2"/>
<reference evidence="1 2" key="1">
    <citation type="submission" date="2016-10" db="EMBL/GenBank/DDBJ databases">
        <authorList>
            <person name="de Groot N.N."/>
        </authorList>
    </citation>
    <scope>NUCLEOTIDE SEQUENCE [LARGE SCALE GENOMIC DNA]</scope>
    <source>
        <strain evidence="1 2">Nm1</strain>
    </source>
</reference>
<dbReference type="AlphaFoldDB" id="A0A1H3GJE9"/>
<evidence type="ECO:0000313" key="1">
    <source>
        <dbReference type="EMBL" id="SDY03482.1"/>
    </source>
</evidence>
<dbReference type="InterPro" id="IPR035897">
    <property type="entry name" value="Toll_tir_struct_dom_sf"/>
</dbReference>
<dbReference type="EMBL" id="FNOY01000015">
    <property type="protein sequence ID" value="SDY03482.1"/>
    <property type="molecule type" value="Genomic_DNA"/>
</dbReference>